<dbReference type="Gene3D" id="2.60.120.10">
    <property type="entry name" value="Jelly Rolls"/>
    <property type="match status" value="1"/>
</dbReference>
<keyword evidence="3" id="KW-0804">Transcription</keyword>
<dbReference type="PROSITE" id="PS50042">
    <property type="entry name" value="CNMP_BINDING_3"/>
    <property type="match status" value="1"/>
</dbReference>
<dbReference type="STRING" id="1122155.SAMN02745158_00096"/>
<evidence type="ECO:0000256" key="2">
    <source>
        <dbReference type="ARBA" id="ARBA00023125"/>
    </source>
</evidence>
<dbReference type="SUPFAM" id="SSF46785">
    <property type="entry name" value="Winged helix' DNA-binding domain"/>
    <property type="match status" value="1"/>
</dbReference>
<evidence type="ECO:0000256" key="3">
    <source>
        <dbReference type="ARBA" id="ARBA00023163"/>
    </source>
</evidence>
<dbReference type="InterPro" id="IPR050397">
    <property type="entry name" value="Env_Response_Regulators"/>
</dbReference>
<keyword evidence="1" id="KW-0805">Transcription regulation</keyword>
<keyword evidence="5" id="KW-0418">Kinase</keyword>
<organism evidence="5 6">
    <name type="scientific">Lactonifactor longoviformis DSM 17459</name>
    <dbReference type="NCBI Taxonomy" id="1122155"/>
    <lineage>
        <taxon>Bacteria</taxon>
        <taxon>Bacillati</taxon>
        <taxon>Bacillota</taxon>
        <taxon>Clostridia</taxon>
        <taxon>Eubacteriales</taxon>
        <taxon>Clostridiaceae</taxon>
        <taxon>Lactonifactor</taxon>
    </lineage>
</organism>
<dbReference type="SUPFAM" id="SSF51206">
    <property type="entry name" value="cAMP-binding domain-like"/>
    <property type="match status" value="1"/>
</dbReference>
<name>A0A1M4SGK0_9CLOT</name>
<dbReference type="OrthoDB" id="3176638at2"/>
<reference evidence="5 6" key="1">
    <citation type="submission" date="2016-11" db="EMBL/GenBank/DDBJ databases">
        <authorList>
            <person name="Jaros S."/>
            <person name="Januszkiewicz K."/>
            <person name="Wedrychowicz H."/>
        </authorList>
    </citation>
    <scope>NUCLEOTIDE SEQUENCE [LARGE SCALE GENOMIC DNA]</scope>
    <source>
        <strain evidence="5 6">DSM 17459</strain>
    </source>
</reference>
<dbReference type="Pfam" id="PF00027">
    <property type="entry name" value="cNMP_binding"/>
    <property type="match status" value="1"/>
</dbReference>
<keyword evidence="5" id="KW-0808">Transferase</keyword>
<protein>
    <submittedName>
        <fullName evidence="5">cAMP-binding domain of CRP or a regulatory subunit of cAMP-dependent protein kinases</fullName>
    </submittedName>
</protein>
<dbReference type="Proteomes" id="UP000184245">
    <property type="component" value="Unassembled WGS sequence"/>
</dbReference>
<dbReference type="InterPro" id="IPR000595">
    <property type="entry name" value="cNMP-bd_dom"/>
</dbReference>
<gene>
    <name evidence="5" type="ORF">SAMN02745158_00096</name>
</gene>
<keyword evidence="2" id="KW-0238">DNA-binding</keyword>
<feature type="domain" description="Cyclic nucleotide-binding" evidence="4">
    <location>
        <begin position="8"/>
        <end position="110"/>
    </location>
</feature>
<dbReference type="GO" id="GO:0005829">
    <property type="term" value="C:cytosol"/>
    <property type="evidence" value="ECO:0007669"/>
    <property type="project" value="TreeGrafter"/>
</dbReference>
<dbReference type="GO" id="GO:0003677">
    <property type="term" value="F:DNA binding"/>
    <property type="evidence" value="ECO:0007669"/>
    <property type="project" value="UniProtKB-KW"/>
</dbReference>
<dbReference type="InterPro" id="IPR012318">
    <property type="entry name" value="HTH_CRP"/>
</dbReference>
<dbReference type="PANTHER" id="PTHR24567">
    <property type="entry name" value="CRP FAMILY TRANSCRIPTIONAL REGULATORY PROTEIN"/>
    <property type="match status" value="1"/>
</dbReference>
<proteinExistence type="predicted"/>
<evidence type="ECO:0000313" key="6">
    <source>
        <dbReference type="Proteomes" id="UP000184245"/>
    </source>
</evidence>
<dbReference type="InterPro" id="IPR014710">
    <property type="entry name" value="RmlC-like_jellyroll"/>
</dbReference>
<dbReference type="AlphaFoldDB" id="A0A1M4SGK0"/>
<dbReference type="Pfam" id="PF13545">
    <property type="entry name" value="HTH_Crp_2"/>
    <property type="match status" value="1"/>
</dbReference>
<dbReference type="SMART" id="SM00100">
    <property type="entry name" value="cNMP"/>
    <property type="match status" value="1"/>
</dbReference>
<dbReference type="GO" id="GO:0016301">
    <property type="term" value="F:kinase activity"/>
    <property type="evidence" value="ECO:0007669"/>
    <property type="project" value="UniProtKB-KW"/>
</dbReference>
<dbReference type="InterPro" id="IPR018490">
    <property type="entry name" value="cNMP-bd_dom_sf"/>
</dbReference>
<dbReference type="GO" id="GO:0003700">
    <property type="term" value="F:DNA-binding transcription factor activity"/>
    <property type="evidence" value="ECO:0007669"/>
    <property type="project" value="TreeGrafter"/>
</dbReference>
<accession>A0A1M4SGK0</accession>
<sequence>MNTTATALFQNISDPDCKKMFACMKSYTAAFHSGDIIYTYGGSQQSVGIILQGKVSVVRYEYSGSRTILEELAPGDIFGEALAFYLPEYACITALCQKDCRILFLDYDHLIQNCAKVCPCHTQLIRNMLRLLSEKSRLLSERIEVLSQRSIRGKLLCFFRQQSAKYQSTAFTLPFSMIDFADFLSVNRSAMVREIKKMKEEGILEIEKRRITLLSDPQTA</sequence>
<dbReference type="InterPro" id="IPR036390">
    <property type="entry name" value="WH_DNA-bd_sf"/>
</dbReference>
<dbReference type="EMBL" id="FQVI01000001">
    <property type="protein sequence ID" value="SHE31326.1"/>
    <property type="molecule type" value="Genomic_DNA"/>
</dbReference>
<keyword evidence="6" id="KW-1185">Reference proteome</keyword>
<evidence type="ECO:0000313" key="5">
    <source>
        <dbReference type="EMBL" id="SHE31326.1"/>
    </source>
</evidence>
<dbReference type="PANTHER" id="PTHR24567:SF58">
    <property type="entry name" value="CYCLIC AMP-BINDING REGULATORY PROTEIN"/>
    <property type="match status" value="1"/>
</dbReference>
<evidence type="ECO:0000259" key="4">
    <source>
        <dbReference type="PROSITE" id="PS50042"/>
    </source>
</evidence>
<dbReference type="RefSeq" id="WP_072848197.1">
    <property type="nucleotide sequence ID" value="NZ_FQVI01000001.1"/>
</dbReference>
<dbReference type="CDD" id="cd00038">
    <property type="entry name" value="CAP_ED"/>
    <property type="match status" value="1"/>
</dbReference>
<evidence type="ECO:0000256" key="1">
    <source>
        <dbReference type="ARBA" id="ARBA00023015"/>
    </source>
</evidence>